<evidence type="ECO:0008006" key="3">
    <source>
        <dbReference type="Google" id="ProtNLM"/>
    </source>
</evidence>
<proteinExistence type="predicted"/>
<gene>
    <name evidence="2" type="ORF">MNBD_GAMMA12-3736</name>
</gene>
<protein>
    <recommendedName>
        <fullName evidence="3">Type IV pilus biogenesis protein PilE</fullName>
    </recommendedName>
</protein>
<dbReference type="InterPro" id="IPR012902">
    <property type="entry name" value="N_methyl_site"/>
</dbReference>
<evidence type="ECO:0000256" key="1">
    <source>
        <dbReference type="SAM" id="Phobius"/>
    </source>
</evidence>
<keyword evidence="1" id="KW-0812">Transmembrane</keyword>
<dbReference type="PROSITE" id="PS00409">
    <property type="entry name" value="PROKAR_NTER_METHYL"/>
    <property type="match status" value="1"/>
</dbReference>
<dbReference type="InterPro" id="IPR031982">
    <property type="entry name" value="PilE-like"/>
</dbReference>
<reference evidence="2" key="1">
    <citation type="submission" date="2018-06" db="EMBL/GenBank/DDBJ databases">
        <authorList>
            <person name="Zhirakovskaya E."/>
        </authorList>
    </citation>
    <scope>NUCLEOTIDE SEQUENCE</scope>
</reference>
<feature type="transmembrane region" description="Helical" evidence="1">
    <location>
        <begin position="12"/>
        <end position="33"/>
    </location>
</feature>
<dbReference type="Pfam" id="PF16732">
    <property type="entry name" value="ComP_DUS"/>
    <property type="match status" value="1"/>
</dbReference>
<sequence length="126" mass="13423">MTNSTNTKGFTLIELMVTVAILAIVVLIAYPNYIEQARKAKRSDGKVALTEVAQVLERCRTNTNTYVGCNPASVSAEGHYAITSTTTANTYSLTATAQGGQVSDSYCASFVLTHTGSKTATNSDCW</sequence>
<name>A0A3B0YEZ4_9ZZZZ</name>
<dbReference type="InterPro" id="IPR045584">
    <property type="entry name" value="Pilin-like"/>
</dbReference>
<dbReference type="NCBIfam" id="TIGR02532">
    <property type="entry name" value="IV_pilin_GFxxxE"/>
    <property type="match status" value="1"/>
</dbReference>
<dbReference type="SUPFAM" id="SSF54523">
    <property type="entry name" value="Pili subunits"/>
    <property type="match status" value="1"/>
</dbReference>
<accession>A0A3B0YEZ4</accession>
<evidence type="ECO:0000313" key="2">
    <source>
        <dbReference type="EMBL" id="VAW73902.1"/>
    </source>
</evidence>
<dbReference type="Gene3D" id="3.30.700.10">
    <property type="entry name" value="Glycoprotein, Type 4 Pilin"/>
    <property type="match status" value="1"/>
</dbReference>
<keyword evidence="1" id="KW-1133">Transmembrane helix</keyword>
<keyword evidence="1" id="KW-0472">Membrane</keyword>
<dbReference type="Pfam" id="PF07963">
    <property type="entry name" value="N_methyl"/>
    <property type="match status" value="1"/>
</dbReference>
<dbReference type="EMBL" id="UOFL01000049">
    <property type="protein sequence ID" value="VAW73902.1"/>
    <property type="molecule type" value="Genomic_DNA"/>
</dbReference>
<dbReference type="GO" id="GO:0043683">
    <property type="term" value="P:type IV pilus assembly"/>
    <property type="evidence" value="ECO:0007669"/>
    <property type="project" value="InterPro"/>
</dbReference>
<organism evidence="2">
    <name type="scientific">hydrothermal vent metagenome</name>
    <dbReference type="NCBI Taxonomy" id="652676"/>
    <lineage>
        <taxon>unclassified sequences</taxon>
        <taxon>metagenomes</taxon>
        <taxon>ecological metagenomes</taxon>
    </lineage>
</organism>
<dbReference type="AlphaFoldDB" id="A0A3B0YEZ4"/>